<dbReference type="PANTHER" id="PTHR43283:SF7">
    <property type="entry name" value="BETA-LACTAMASE-RELATED DOMAIN-CONTAINING PROTEIN"/>
    <property type="match status" value="1"/>
</dbReference>
<dbReference type="STRING" id="479431.Namu_4954"/>
<dbReference type="Gene3D" id="3.40.710.10">
    <property type="entry name" value="DD-peptidase/beta-lactamase superfamily"/>
    <property type="match status" value="1"/>
</dbReference>
<keyword evidence="2" id="KW-0378">Hydrolase</keyword>
<reference evidence="2 3" key="2">
    <citation type="journal article" date="2010" name="Stand. Genomic Sci.">
        <title>Complete genome sequence of Nakamurella multipartita type strain (Y-104).</title>
        <authorList>
            <person name="Tice H."/>
            <person name="Mayilraj S."/>
            <person name="Sims D."/>
            <person name="Lapidus A."/>
            <person name="Nolan M."/>
            <person name="Lucas S."/>
            <person name="Glavina Del Rio T."/>
            <person name="Copeland A."/>
            <person name="Cheng J.F."/>
            <person name="Meincke L."/>
            <person name="Bruce D."/>
            <person name="Goodwin L."/>
            <person name="Pitluck S."/>
            <person name="Ivanova N."/>
            <person name="Mavromatis K."/>
            <person name="Ovchinnikova G."/>
            <person name="Pati A."/>
            <person name="Chen A."/>
            <person name="Palaniappan K."/>
            <person name="Land M."/>
            <person name="Hauser L."/>
            <person name="Chang Y.J."/>
            <person name="Jeffries C.D."/>
            <person name="Detter J.C."/>
            <person name="Brettin T."/>
            <person name="Rohde M."/>
            <person name="Goker M."/>
            <person name="Bristow J."/>
            <person name="Eisen J.A."/>
            <person name="Markowitz V."/>
            <person name="Hugenholtz P."/>
            <person name="Kyrpides N.C."/>
            <person name="Klenk H.P."/>
            <person name="Chen F."/>
        </authorList>
    </citation>
    <scope>NUCLEOTIDE SEQUENCE [LARGE SCALE GENOMIC DNA]</scope>
    <source>
        <strain evidence="3">ATCC 700099 / DSM 44233 / CIP 104796 / JCM 9543 / NBRC 105858 / Y-104</strain>
    </source>
</reference>
<dbReference type="EMBL" id="CP001737">
    <property type="protein sequence ID" value="ACV81227.1"/>
    <property type="molecule type" value="Genomic_DNA"/>
</dbReference>
<dbReference type="InterPro" id="IPR001466">
    <property type="entry name" value="Beta-lactam-related"/>
</dbReference>
<accession>C8XA27</accession>
<dbReference type="GO" id="GO:0019875">
    <property type="term" value="F:6-aminohexanoate-dimer hydrolase activity"/>
    <property type="evidence" value="ECO:0007669"/>
    <property type="project" value="UniProtKB-EC"/>
</dbReference>
<evidence type="ECO:0000259" key="1">
    <source>
        <dbReference type="Pfam" id="PF00144"/>
    </source>
</evidence>
<dbReference type="SUPFAM" id="SSF56601">
    <property type="entry name" value="beta-lactamase/transpeptidase-like"/>
    <property type="match status" value="1"/>
</dbReference>
<dbReference type="RefSeq" id="WP_015750035.1">
    <property type="nucleotide sequence ID" value="NC_013235.1"/>
</dbReference>
<dbReference type="InterPro" id="IPR050789">
    <property type="entry name" value="Diverse_Enzym_Activities"/>
</dbReference>
<protein>
    <submittedName>
        <fullName evidence="2">6-aminohexanoate-dimer hydrolase</fullName>
        <ecNumber evidence="2">3.5.1.46</ecNumber>
    </submittedName>
</protein>
<organism evidence="2 3">
    <name type="scientific">Nakamurella multipartita (strain ATCC 700099 / DSM 44233 / CIP 104796 / JCM 9543 / NBRC 105858 / Y-104)</name>
    <name type="common">Microsphaera multipartita</name>
    <dbReference type="NCBI Taxonomy" id="479431"/>
    <lineage>
        <taxon>Bacteria</taxon>
        <taxon>Bacillati</taxon>
        <taxon>Actinomycetota</taxon>
        <taxon>Actinomycetes</taxon>
        <taxon>Nakamurellales</taxon>
        <taxon>Nakamurellaceae</taxon>
        <taxon>Nakamurella</taxon>
    </lineage>
</organism>
<dbReference type="eggNOG" id="COG1680">
    <property type="taxonomic scope" value="Bacteria"/>
</dbReference>
<dbReference type="EC" id="3.5.1.46" evidence="2"/>
<proteinExistence type="predicted"/>
<dbReference type="HOGENOM" id="CLU_030169_0_1_11"/>
<keyword evidence="3" id="KW-1185">Reference proteome</keyword>
<dbReference type="InParanoid" id="C8XA27"/>
<reference evidence="3" key="1">
    <citation type="submission" date="2009-09" db="EMBL/GenBank/DDBJ databases">
        <title>The complete genome of Nakamurella multipartita DSM 44233.</title>
        <authorList>
            <consortium name="US DOE Joint Genome Institute (JGI-PGF)"/>
            <person name="Lucas S."/>
            <person name="Copeland A."/>
            <person name="Lapidus A."/>
            <person name="Glavina del Rio T."/>
            <person name="Dalin E."/>
            <person name="Tice H."/>
            <person name="Bruce D."/>
            <person name="Goodwin L."/>
            <person name="Pitluck S."/>
            <person name="Kyrpides N."/>
            <person name="Mavromatis K."/>
            <person name="Ivanova N."/>
            <person name="Ovchinnikova G."/>
            <person name="Sims D."/>
            <person name="Meincke L."/>
            <person name="Brettin T."/>
            <person name="Detter J.C."/>
            <person name="Han C."/>
            <person name="Larimer F."/>
            <person name="Land M."/>
            <person name="Hauser L."/>
            <person name="Markowitz V."/>
            <person name="Cheng J.-F."/>
            <person name="Hugenholtz P."/>
            <person name="Woyke T."/>
            <person name="Wu D."/>
            <person name="Klenk H.-P."/>
            <person name="Eisen J.A."/>
        </authorList>
    </citation>
    <scope>NUCLEOTIDE SEQUENCE [LARGE SCALE GENOMIC DNA]</scope>
    <source>
        <strain evidence="3">ATCC 700099 / DSM 44233 / CIP 104796 / JCM 9543 / NBRC 105858 / Y-104</strain>
    </source>
</reference>
<dbReference type="PANTHER" id="PTHR43283">
    <property type="entry name" value="BETA-LACTAMASE-RELATED"/>
    <property type="match status" value="1"/>
</dbReference>
<dbReference type="AlphaFoldDB" id="C8XA27"/>
<gene>
    <name evidence="2" type="ordered locus">Namu_4954</name>
</gene>
<dbReference type="OrthoDB" id="9773047at2"/>
<feature type="domain" description="Beta-lactamase-related" evidence="1">
    <location>
        <begin position="85"/>
        <end position="379"/>
    </location>
</feature>
<evidence type="ECO:0000313" key="2">
    <source>
        <dbReference type="EMBL" id="ACV81227.1"/>
    </source>
</evidence>
<evidence type="ECO:0000313" key="3">
    <source>
        <dbReference type="Proteomes" id="UP000002218"/>
    </source>
</evidence>
<dbReference type="KEGG" id="nml:Namu_4954"/>
<name>C8XA27_NAKMY</name>
<dbReference type="Proteomes" id="UP000002218">
    <property type="component" value="Chromosome"/>
</dbReference>
<dbReference type="InterPro" id="IPR012338">
    <property type="entry name" value="Beta-lactam/transpept-like"/>
</dbReference>
<dbReference type="Pfam" id="PF00144">
    <property type="entry name" value="Beta-lactamase"/>
    <property type="match status" value="1"/>
</dbReference>
<sequence>MTMIGFPPRPADRWSLATWQNAPANRWSFQHVREVVPTARVSRGGTTATPLPMAGGFDPEQAVWRLEGNWSTVADVIADTYTDGFLVLHRGQVVTEQYPEGMPADRPHILMSVSKSVVGALVGILADEGAIDVLTAVDAYVPELAGSGYRGATVQDVLDMRSGVRFSETYLDPAAEVRLLEQVIGWAPRTDPDLPTSMYDYLATLRADRAHGTAFEYRSCETDILAWVCERATGSRLTELLSSRIWAKLGCEQDMDAAVDPAGAVFADGGLSATLRDLGRFGQMLLDGGFAHGRPVVPGWWITDSLAGAADTRDTFAASGNGSWLPGGGYRNQFWLPGGREVLLCLGIHGQLIWIEPARELVVVKLSSWPLPQQPALLLDTFAAIDMIGFQLTLG</sequence>